<name>Q01WR4_SOLUE</name>
<feature type="binding site" evidence="9">
    <location>
        <position position="108"/>
    </location>
    <ligand>
        <name>4-amino-2-methyl-5-(diphosphooxymethyl)pyrimidine</name>
        <dbReference type="ChEBI" id="CHEBI:57841"/>
    </ligand>
</feature>
<organism evidence="13">
    <name type="scientific">Solibacter usitatus (strain Ellin6076)</name>
    <dbReference type="NCBI Taxonomy" id="234267"/>
    <lineage>
        <taxon>Bacteria</taxon>
        <taxon>Pseudomonadati</taxon>
        <taxon>Acidobacteriota</taxon>
        <taxon>Terriglobia</taxon>
        <taxon>Bryobacterales</taxon>
        <taxon>Solibacteraceae</taxon>
        <taxon>Candidatus Solibacter</taxon>
    </lineage>
</organism>
<feature type="binding site" evidence="9">
    <location>
        <position position="137"/>
    </location>
    <ligand>
        <name>4-amino-2-methyl-5-(diphosphooxymethyl)pyrimidine</name>
        <dbReference type="ChEBI" id="CHEBI:57841"/>
    </ligand>
</feature>
<accession>Q01WR4</accession>
<dbReference type="CDD" id="cd00564">
    <property type="entry name" value="TMP_TenI"/>
    <property type="match status" value="1"/>
</dbReference>
<dbReference type="PANTHER" id="PTHR20857">
    <property type="entry name" value="THIAMINE-PHOSPHATE PYROPHOSPHORYLASE"/>
    <property type="match status" value="1"/>
</dbReference>
<dbReference type="PANTHER" id="PTHR20857:SF15">
    <property type="entry name" value="THIAMINE-PHOSPHATE SYNTHASE"/>
    <property type="match status" value="1"/>
</dbReference>
<dbReference type="HAMAP" id="MF_00097">
    <property type="entry name" value="TMP_synthase"/>
    <property type="match status" value="1"/>
</dbReference>
<feature type="binding site" evidence="9">
    <location>
        <begin position="134"/>
        <end position="136"/>
    </location>
    <ligand>
        <name>2-[(2R,5Z)-2-carboxy-4-methylthiazol-5(2H)-ylidene]ethyl phosphate</name>
        <dbReference type="ChEBI" id="CHEBI:62899"/>
    </ligand>
</feature>
<protein>
    <recommendedName>
        <fullName evidence="9">Thiamine-phosphate synthase</fullName>
        <shortName evidence="9">TP synthase</shortName>
        <shortName evidence="9">TPS</shortName>
        <ecNumber evidence="9">2.5.1.3</ecNumber>
    </recommendedName>
    <alternativeName>
        <fullName evidence="9">Thiamine-phosphate pyrophosphorylase</fullName>
        <shortName evidence="9">TMP pyrophosphorylase</shortName>
        <shortName evidence="9">TMP-PPase</shortName>
    </alternativeName>
</protein>
<feature type="binding site" evidence="9">
    <location>
        <begin position="38"/>
        <end position="42"/>
    </location>
    <ligand>
        <name>4-amino-2-methyl-5-(diphosphooxymethyl)pyrimidine</name>
        <dbReference type="ChEBI" id="CHEBI:57841"/>
    </ligand>
</feature>
<evidence type="ECO:0000256" key="2">
    <source>
        <dbReference type="ARBA" id="ARBA00022679"/>
    </source>
</evidence>
<keyword evidence="2 9" id="KW-0808">Transferase</keyword>
<gene>
    <name evidence="9" type="primary">thiE</name>
    <name evidence="13" type="ordered locus">Acid_4942</name>
</gene>
<dbReference type="UniPathway" id="UPA00060">
    <property type="reaction ID" value="UER00141"/>
</dbReference>
<dbReference type="InterPro" id="IPR013785">
    <property type="entry name" value="Aldolase_TIM"/>
</dbReference>
<sequence length="212" mass="22889">MKLPRVYPILDTESLDRRGILLETAAASFLDGGAAILQIRHKSHWSRTFFESARTVARLCREAGTPLIVNDRADFAMLLEAGLHIGQADLSPRDARRLIGPDAALGFSSHNVNQLCAAGGEPVDYVALGPIFITASKQNPDPVTGIGELRRCRPLIEKPLVAIGGITQENALQVLEAGADSLAVIAGLLPENATAHSLRERMEQWQRLVKAA</sequence>
<evidence type="ECO:0000256" key="5">
    <source>
        <dbReference type="ARBA" id="ARBA00022977"/>
    </source>
</evidence>
<evidence type="ECO:0000256" key="11">
    <source>
        <dbReference type="RuleBase" id="RU004253"/>
    </source>
</evidence>
<dbReference type="InterPro" id="IPR022998">
    <property type="entry name" value="ThiamineP_synth_TenI"/>
</dbReference>
<dbReference type="EC" id="2.5.1.3" evidence="9"/>
<evidence type="ECO:0000256" key="7">
    <source>
        <dbReference type="ARBA" id="ARBA00047851"/>
    </source>
</evidence>
<keyword evidence="3 9" id="KW-0479">Metal-binding</keyword>
<evidence type="ECO:0000313" key="13">
    <source>
        <dbReference type="EMBL" id="ABJ85901.1"/>
    </source>
</evidence>
<dbReference type="eggNOG" id="COG0352">
    <property type="taxonomic scope" value="Bacteria"/>
</dbReference>
<feature type="domain" description="Thiamine phosphate synthase/TenI" evidence="12">
    <location>
        <begin position="7"/>
        <end position="187"/>
    </location>
</feature>
<proteinExistence type="inferred from homology"/>
<dbReference type="GO" id="GO:0009228">
    <property type="term" value="P:thiamine biosynthetic process"/>
    <property type="evidence" value="ECO:0007669"/>
    <property type="project" value="UniProtKB-KW"/>
</dbReference>
<dbReference type="GO" id="GO:0000287">
    <property type="term" value="F:magnesium ion binding"/>
    <property type="evidence" value="ECO:0007669"/>
    <property type="project" value="UniProtKB-UniRule"/>
</dbReference>
<evidence type="ECO:0000256" key="6">
    <source>
        <dbReference type="ARBA" id="ARBA00047334"/>
    </source>
</evidence>
<dbReference type="GO" id="GO:0009229">
    <property type="term" value="P:thiamine diphosphate biosynthetic process"/>
    <property type="evidence" value="ECO:0007669"/>
    <property type="project" value="UniProtKB-UniRule"/>
</dbReference>
<feature type="binding site" evidence="9">
    <location>
        <position position="70"/>
    </location>
    <ligand>
        <name>4-amino-2-methyl-5-(diphosphooxymethyl)pyrimidine</name>
        <dbReference type="ChEBI" id="CHEBI:57841"/>
    </ligand>
</feature>
<dbReference type="Gene3D" id="3.20.20.70">
    <property type="entry name" value="Aldolase class I"/>
    <property type="match status" value="1"/>
</dbReference>
<evidence type="ECO:0000256" key="8">
    <source>
        <dbReference type="ARBA" id="ARBA00047883"/>
    </source>
</evidence>
<evidence type="ECO:0000259" key="12">
    <source>
        <dbReference type="Pfam" id="PF02581"/>
    </source>
</evidence>
<evidence type="ECO:0000256" key="9">
    <source>
        <dbReference type="HAMAP-Rule" id="MF_00097"/>
    </source>
</evidence>
<dbReference type="STRING" id="234267.Acid_4942"/>
<comment type="caution">
    <text evidence="9">Lacks conserved residue(s) required for the propagation of feature annotation.</text>
</comment>
<keyword evidence="5 9" id="KW-0784">Thiamine biosynthesis</keyword>
<evidence type="ECO:0000256" key="3">
    <source>
        <dbReference type="ARBA" id="ARBA00022723"/>
    </source>
</evidence>
<comment type="function">
    <text evidence="9">Condenses 4-methyl-5-(beta-hydroxyethyl)thiazole monophosphate (THZ-P) and 2-methyl-4-amino-5-hydroxymethyl pyrimidine pyrophosphate (HMP-PP) to form thiamine monophosphate (TMP).</text>
</comment>
<reference evidence="13" key="1">
    <citation type="submission" date="2006-10" db="EMBL/GenBank/DDBJ databases">
        <title>Complete sequence of Solibacter usitatus Ellin6076.</title>
        <authorList>
            <consortium name="US DOE Joint Genome Institute"/>
            <person name="Copeland A."/>
            <person name="Lucas S."/>
            <person name="Lapidus A."/>
            <person name="Barry K."/>
            <person name="Detter J.C."/>
            <person name="Glavina del Rio T."/>
            <person name="Hammon N."/>
            <person name="Israni S."/>
            <person name="Dalin E."/>
            <person name="Tice H."/>
            <person name="Pitluck S."/>
            <person name="Thompson L.S."/>
            <person name="Brettin T."/>
            <person name="Bruce D."/>
            <person name="Han C."/>
            <person name="Tapia R."/>
            <person name="Gilna P."/>
            <person name="Schmutz J."/>
            <person name="Larimer F."/>
            <person name="Land M."/>
            <person name="Hauser L."/>
            <person name="Kyrpides N."/>
            <person name="Mikhailova N."/>
            <person name="Janssen P.H."/>
            <person name="Kuske C.R."/>
            <person name="Richardson P."/>
        </authorList>
    </citation>
    <scope>NUCLEOTIDE SEQUENCE</scope>
    <source>
        <strain evidence="13">Ellin6076</strain>
    </source>
</reference>
<evidence type="ECO:0000256" key="10">
    <source>
        <dbReference type="RuleBase" id="RU003826"/>
    </source>
</evidence>
<dbReference type="Pfam" id="PF02581">
    <property type="entry name" value="TMP-TENI"/>
    <property type="match status" value="1"/>
</dbReference>
<dbReference type="InterPro" id="IPR036206">
    <property type="entry name" value="ThiamineP_synth_sf"/>
</dbReference>
<comment type="pathway">
    <text evidence="1 9 11">Cofactor biosynthesis; thiamine diphosphate biosynthesis; thiamine phosphate from 4-amino-2-methyl-5-diphosphomethylpyrimidine and 4-methyl-5-(2-phosphoethyl)-thiazole: step 1/1.</text>
</comment>
<dbReference type="InParanoid" id="Q01WR4"/>
<feature type="binding site" evidence="9">
    <location>
        <position position="89"/>
    </location>
    <ligand>
        <name>Mg(2+)</name>
        <dbReference type="ChEBI" id="CHEBI:18420"/>
    </ligand>
</feature>
<dbReference type="GO" id="GO:0005737">
    <property type="term" value="C:cytoplasm"/>
    <property type="evidence" value="ECO:0007669"/>
    <property type="project" value="TreeGrafter"/>
</dbReference>
<dbReference type="AlphaFoldDB" id="Q01WR4"/>
<comment type="catalytic activity">
    <reaction evidence="7 9 10">
        <text>2-(2-carboxy-4-methylthiazol-5-yl)ethyl phosphate + 4-amino-2-methyl-5-(diphosphooxymethyl)pyrimidine + 2 H(+) = thiamine phosphate + CO2 + diphosphate</text>
        <dbReference type="Rhea" id="RHEA:47848"/>
        <dbReference type="ChEBI" id="CHEBI:15378"/>
        <dbReference type="ChEBI" id="CHEBI:16526"/>
        <dbReference type="ChEBI" id="CHEBI:33019"/>
        <dbReference type="ChEBI" id="CHEBI:37575"/>
        <dbReference type="ChEBI" id="CHEBI:57841"/>
        <dbReference type="ChEBI" id="CHEBI:62890"/>
        <dbReference type="EC" id="2.5.1.3"/>
    </reaction>
</comment>
<comment type="catalytic activity">
    <reaction evidence="6 9 10">
        <text>4-methyl-5-(2-phosphooxyethyl)-thiazole + 4-amino-2-methyl-5-(diphosphooxymethyl)pyrimidine + H(+) = thiamine phosphate + diphosphate</text>
        <dbReference type="Rhea" id="RHEA:22328"/>
        <dbReference type="ChEBI" id="CHEBI:15378"/>
        <dbReference type="ChEBI" id="CHEBI:33019"/>
        <dbReference type="ChEBI" id="CHEBI:37575"/>
        <dbReference type="ChEBI" id="CHEBI:57841"/>
        <dbReference type="ChEBI" id="CHEBI:58296"/>
        <dbReference type="EC" id="2.5.1.3"/>
    </reaction>
</comment>
<dbReference type="OrthoDB" id="9812206at2"/>
<dbReference type="KEGG" id="sus:Acid_4942"/>
<evidence type="ECO:0000256" key="4">
    <source>
        <dbReference type="ARBA" id="ARBA00022842"/>
    </source>
</evidence>
<dbReference type="SUPFAM" id="SSF51391">
    <property type="entry name" value="Thiamin phosphate synthase"/>
    <property type="match status" value="1"/>
</dbReference>
<dbReference type="NCBIfam" id="TIGR00693">
    <property type="entry name" value="thiE"/>
    <property type="match status" value="1"/>
</dbReference>
<evidence type="ECO:0000256" key="1">
    <source>
        <dbReference type="ARBA" id="ARBA00005165"/>
    </source>
</evidence>
<dbReference type="HOGENOM" id="CLU_018272_3_2_0"/>
<dbReference type="InterPro" id="IPR034291">
    <property type="entry name" value="TMP_synthase"/>
</dbReference>
<dbReference type="EMBL" id="CP000473">
    <property type="protein sequence ID" value="ABJ85901.1"/>
    <property type="molecule type" value="Genomic_DNA"/>
</dbReference>
<feature type="binding site" evidence="9">
    <location>
        <position position="71"/>
    </location>
    <ligand>
        <name>Mg(2+)</name>
        <dbReference type="ChEBI" id="CHEBI:18420"/>
    </ligand>
</feature>
<comment type="cofactor">
    <cofactor evidence="9">
        <name>Mg(2+)</name>
        <dbReference type="ChEBI" id="CHEBI:18420"/>
    </cofactor>
    <text evidence="9">Binds 1 Mg(2+) ion per subunit.</text>
</comment>
<comment type="similarity">
    <text evidence="9 10">Belongs to the thiamine-phosphate synthase family.</text>
</comment>
<dbReference type="GO" id="GO:0004789">
    <property type="term" value="F:thiamine-phosphate diphosphorylase activity"/>
    <property type="evidence" value="ECO:0007669"/>
    <property type="project" value="UniProtKB-UniRule"/>
</dbReference>
<feature type="binding site" evidence="9">
    <location>
        <position position="165"/>
    </location>
    <ligand>
        <name>2-[(2R,5Z)-2-carboxy-4-methylthiazol-5(2H)-ylidene]ethyl phosphate</name>
        <dbReference type="ChEBI" id="CHEBI:62899"/>
    </ligand>
</feature>
<keyword evidence="4 9" id="KW-0460">Magnesium</keyword>
<comment type="catalytic activity">
    <reaction evidence="8 9 10">
        <text>2-[(2R,5Z)-2-carboxy-4-methylthiazol-5(2H)-ylidene]ethyl phosphate + 4-amino-2-methyl-5-(diphosphooxymethyl)pyrimidine + 2 H(+) = thiamine phosphate + CO2 + diphosphate</text>
        <dbReference type="Rhea" id="RHEA:47844"/>
        <dbReference type="ChEBI" id="CHEBI:15378"/>
        <dbReference type="ChEBI" id="CHEBI:16526"/>
        <dbReference type="ChEBI" id="CHEBI:33019"/>
        <dbReference type="ChEBI" id="CHEBI:37575"/>
        <dbReference type="ChEBI" id="CHEBI:57841"/>
        <dbReference type="ChEBI" id="CHEBI:62899"/>
        <dbReference type="EC" id="2.5.1.3"/>
    </reaction>
</comment>